<proteinExistence type="predicted"/>
<organism evidence="1 2">
    <name type="scientific">Aliiroseovarius pelagivivens</name>
    <dbReference type="NCBI Taxonomy" id="1639690"/>
    <lineage>
        <taxon>Bacteria</taxon>
        <taxon>Pseudomonadati</taxon>
        <taxon>Pseudomonadota</taxon>
        <taxon>Alphaproteobacteria</taxon>
        <taxon>Rhodobacterales</taxon>
        <taxon>Paracoccaceae</taxon>
        <taxon>Aliiroseovarius</taxon>
    </lineage>
</organism>
<dbReference type="EMBL" id="OMOI01000001">
    <property type="protein sequence ID" value="SPF75885.1"/>
    <property type="molecule type" value="Genomic_DNA"/>
</dbReference>
<gene>
    <name evidence="1" type="ORF">ALP8811_00879</name>
</gene>
<dbReference type="AlphaFoldDB" id="A0A2R8AIL5"/>
<evidence type="ECO:0000313" key="1">
    <source>
        <dbReference type="EMBL" id="SPF75885.1"/>
    </source>
</evidence>
<name>A0A2R8AIL5_9RHOB</name>
<dbReference type="Gene3D" id="1.25.40.10">
    <property type="entry name" value="Tetratricopeptide repeat domain"/>
    <property type="match status" value="2"/>
</dbReference>
<accession>A0A2R8AIL5</accession>
<dbReference type="Pfam" id="PF14559">
    <property type="entry name" value="TPR_19"/>
    <property type="match status" value="1"/>
</dbReference>
<dbReference type="Proteomes" id="UP000244911">
    <property type="component" value="Unassembled WGS sequence"/>
</dbReference>
<keyword evidence="2" id="KW-1185">Reference proteome</keyword>
<dbReference type="OrthoDB" id="7819234at2"/>
<protein>
    <submittedName>
        <fullName evidence="1">Uncharacterized protein</fullName>
    </submittedName>
</protein>
<evidence type="ECO:0000313" key="2">
    <source>
        <dbReference type="Proteomes" id="UP000244911"/>
    </source>
</evidence>
<dbReference type="PROSITE" id="PS51257">
    <property type="entry name" value="PROKAR_LIPOPROTEIN"/>
    <property type="match status" value="1"/>
</dbReference>
<dbReference type="RefSeq" id="WP_108855948.1">
    <property type="nucleotide sequence ID" value="NZ_OMOI01000001.1"/>
</dbReference>
<reference evidence="2" key="1">
    <citation type="submission" date="2018-03" db="EMBL/GenBank/DDBJ databases">
        <authorList>
            <person name="Rodrigo-Torres L."/>
            <person name="Arahal R. D."/>
            <person name="Lucena T."/>
        </authorList>
    </citation>
    <scope>NUCLEOTIDE SEQUENCE [LARGE SCALE GENOMIC DNA]</scope>
    <source>
        <strain evidence="2">CECT 8811</strain>
    </source>
</reference>
<dbReference type="InterPro" id="IPR011990">
    <property type="entry name" value="TPR-like_helical_dom_sf"/>
</dbReference>
<sequence>MRHPILLVLCVSSAIALSACQKPKDEGEDVERAMADLNVIDESNLNDIMLTVGDADEAAAYFRGAVQKNPDRIDLQRGLGQSLVRAKRPAEAVGVWKKVVSLPGATNEDRVSLADALIRAGDWDQAEVELNKVPPTHETFRRYRLEAMIADSKEQWKKADSFYETAVGLTTNPATVLNNWGYSKLTRADYEGAEDLFTQSLSYDTKRFTTKNNLVLARGAQRKYDLPIISMTQIERAQLLHTLALSAIKQGDVTIGKGLLQEAIDTHPQHFEAATRALEALESNVSNG</sequence>
<dbReference type="SUPFAM" id="SSF48452">
    <property type="entry name" value="TPR-like"/>
    <property type="match status" value="1"/>
</dbReference>